<organism evidence="3 4">
    <name type="scientific">Vagococcus fluvialis bH819</name>
    <dbReference type="NCBI Taxonomy" id="1255619"/>
    <lineage>
        <taxon>Bacteria</taxon>
        <taxon>Bacillati</taxon>
        <taxon>Bacillota</taxon>
        <taxon>Bacilli</taxon>
        <taxon>Lactobacillales</taxon>
        <taxon>Enterococcaceae</taxon>
        <taxon>Vagococcus</taxon>
    </lineage>
</organism>
<reference evidence="4" key="1">
    <citation type="submission" date="2017-02" db="EMBL/GenBank/DDBJ databases">
        <authorList>
            <person name="Dridi B."/>
        </authorList>
    </citation>
    <scope>NUCLEOTIDE SEQUENCE [LARGE SCALE GENOMIC DNA]</scope>
    <source>
        <strain evidence="4">bH819</strain>
    </source>
</reference>
<feature type="region of interest" description="Disordered" evidence="1">
    <location>
        <begin position="39"/>
        <end position="69"/>
    </location>
</feature>
<feature type="compositionally biased region" description="Low complexity" evidence="1">
    <location>
        <begin position="45"/>
        <end position="62"/>
    </location>
</feature>
<protein>
    <submittedName>
        <fullName evidence="3">Uncharacterized protein</fullName>
    </submittedName>
</protein>
<keyword evidence="2" id="KW-0812">Transmembrane</keyword>
<dbReference type="AlphaFoldDB" id="A0A1X6WPV8"/>
<evidence type="ECO:0000313" key="4">
    <source>
        <dbReference type="Proteomes" id="UP000195918"/>
    </source>
</evidence>
<accession>A0A1X6WPV8</accession>
<proteinExistence type="predicted"/>
<feature type="transmembrane region" description="Helical" evidence="2">
    <location>
        <begin position="17"/>
        <end position="35"/>
    </location>
</feature>
<sequence>MLVELEREEKKKKATKWIFLTIILLAILLSLLYLGNKSSKDSPVTKKTNISSSSTQQTQTSESTKELVKETNLSEDELKNWVMAVLDLTPPPPTKYILKVRVDDTDKLAYIHVGVDQLDGAGTFRVNAKGQLEYLPRMGQATGSSQWILMSDKYMDTSLAEKYYEEQSEKQTKEDDDLNKIKNQLIGKKYVIKPILYDGIDAEQAMNDRKAPQNLIHDGVQPVTFTNDTTVHIELAGTYRPDYDETYTINSKTINLKDYYIPYTFNNGNFTFDTWTTNIDGHTVTWAMTPQ</sequence>
<dbReference type="Proteomes" id="UP000195918">
    <property type="component" value="Unassembled WGS sequence"/>
</dbReference>
<dbReference type="EMBL" id="FWFD01000015">
    <property type="protein sequence ID" value="SLM86371.1"/>
    <property type="molecule type" value="Genomic_DNA"/>
</dbReference>
<evidence type="ECO:0000256" key="2">
    <source>
        <dbReference type="SAM" id="Phobius"/>
    </source>
</evidence>
<keyword evidence="4" id="KW-1185">Reference proteome</keyword>
<keyword evidence="2" id="KW-0472">Membrane</keyword>
<gene>
    <name evidence="3" type="ORF">FM121_09790</name>
</gene>
<keyword evidence="2" id="KW-1133">Transmembrane helix</keyword>
<evidence type="ECO:0000313" key="3">
    <source>
        <dbReference type="EMBL" id="SLM86371.1"/>
    </source>
</evidence>
<evidence type="ECO:0000256" key="1">
    <source>
        <dbReference type="SAM" id="MobiDB-lite"/>
    </source>
</evidence>
<name>A0A1X6WPV8_9ENTE</name>